<protein>
    <submittedName>
        <fullName evidence="1">Uncharacterized protein</fullName>
    </submittedName>
</protein>
<dbReference type="PROSITE" id="PS51257">
    <property type="entry name" value="PROKAR_LIPOPROTEIN"/>
    <property type="match status" value="1"/>
</dbReference>
<sequence>MFRCTPNMSDINIVMSAVLSCPSSRYGTRSYSHVRKKNDTPQFYQNKTKYIQNKDEPITGRGKRSYTDMIIVPQSAQDPRVSKFSV</sequence>
<gene>
    <name evidence="1" type="ORF">PHLGIDRAFT_430342</name>
</gene>
<accession>A0A0C3NPP5</accession>
<reference evidence="1 2" key="1">
    <citation type="journal article" date="2014" name="PLoS Genet.">
        <title>Analysis of the Phlebiopsis gigantea genome, transcriptome and secretome provides insight into its pioneer colonization strategies of wood.</title>
        <authorList>
            <person name="Hori C."/>
            <person name="Ishida T."/>
            <person name="Igarashi K."/>
            <person name="Samejima M."/>
            <person name="Suzuki H."/>
            <person name="Master E."/>
            <person name="Ferreira P."/>
            <person name="Ruiz-Duenas F.J."/>
            <person name="Held B."/>
            <person name="Canessa P."/>
            <person name="Larrondo L.F."/>
            <person name="Schmoll M."/>
            <person name="Druzhinina I.S."/>
            <person name="Kubicek C.P."/>
            <person name="Gaskell J.A."/>
            <person name="Kersten P."/>
            <person name="St John F."/>
            <person name="Glasner J."/>
            <person name="Sabat G."/>
            <person name="Splinter BonDurant S."/>
            <person name="Syed K."/>
            <person name="Yadav J."/>
            <person name="Mgbeahuruike A.C."/>
            <person name="Kovalchuk A."/>
            <person name="Asiegbu F.O."/>
            <person name="Lackner G."/>
            <person name="Hoffmeister D."/>
            <person name="Rencoret J."/>
            <person name="Gutierrez A."/>
            <person name="Sun H."/>
            <person name="Lindquist E."/>
            <person name="Barry K."/>
            <person name="Riley R."/>
            <person name="Grigoriev I.V."/>
            <person name="Henrissat B."/>
            <person name="Kues U."/>
            <person name="Berka R.M."/>
            <person name="Martinez A.T."/>
            <person name="Covert S.F."/>
            <person name="Blanchette R.A."/>
            <person name="Cullen D."/>
        </authorList>
    </citation>
    <scope>NUCLEOTIDE SEQUENCE [LARGE SCALE GENOMIC DNA]</scope>
    <source>
        <strain evidence="1 2">11061_1 CR5-6</strain>
    </source>
</reference>
<dbReference type="Proteomes" id="UP000053257">
    <property type="component" value="Unassembled WGS sequence"/>
</dbReference>
<dbReference type="HOGENOM" id="CLU_2498625_0_0_1"/>
<evidence type="ECO:0000313" key="2">
    <source>
        <dbReference type="Proteomes" id="UP000053257"/>
    </source>
</evidence>
<organism evidence="1 2">
    <name type="scientific">Phlebiopsis gigantea (strain 11061_1 CR5-6)</name>
    <name type="common">White-rot fungus</name>
    <name type="synonym">Peniophora gigantea</name>
    <dbReference type="NCBI Taxonomy" id="745531"/>
    <lineage>
        <taxon>Eukaryota</taxon>
        <taxon>Fungi</taxon>
        <taxon>Dikarya</taxon>
        <taxon>Basidiomycota</taxon>
        <taxon>Agaricomycotina</taxon>
        <taxon>Agaricomycetes</taxon>
        <taxon>Polyporales</taxon>
        <taxon>Phanerochaetaceae</taxon>
        <taxon>Phlebiopsis</taxon>
    </lineage>
</organism>
<keyword evidence="2" id="KW-1185">Reference proteome</keyword>
<name>A0A0C3NPP5_PHLG1</name>
<proteinExistence type="predicted"/>
<dbReference type="AlphaFoldDB" id="A0A0C3NPP5"/>
<dbReference type="EMBL" id="KN840503">
    <property type="protein sequence ID" value="KIP07114.1"/>
    <property type="molecule type" value="Genomic_DNA"/>
</dbReference>
<evidence type="ECO:0000313" key="1">
    <source>
        <dbReference type="EMBL" id="KIP07114.1"/>
    </source>
</evidence>